<dbReference type="SUPFAM" id="SSF48726">
    <property type="entry name" value="Immunoglobulin"/>
    <property type="match status" value="2"/>
</dbReference>
<dbReference type="GO" id="GO:0001817">
    <property type="term" value="P:regulation of cytokine production"/>
    <property type="evidence" value="ECO:0007669"/>
    <property type="project" value="TreeGrafter"/>
</dbReference>
<dbReference type="SMART" id="SM00449">
    <property type="entry name" value="SPRY"/>
    <property type="match status" value="1"/>
</dbReference>
<proteinExistence type="inferred from homology"/>
<dbReference type="SMART" id="SM00409">
    <property type="entry name" value="IG"/>
    <property type="match status" value="1"/>
</dbReference>
<dbReference type="PRINTS" id="PR01407">
    <property type="entry name" value="BUTYPHLNCDUF"/>
</dbReference>
<dbReference type="InterPro" id="IPR013783">
    <property type="entry name" value="Ig-like_fold"/>
</dbReference>
<dbReference type="GO" id="GO:0050852">
    <property type="term" value="P:T cell receptor signaling pathway"/>
    <property type="evidence" value="ECO:0007669"/>
    <property type="project" value="TreeGrafter"/>
</dbReference>
<dbReference type="InterPro" id="IPR013320">
    <property type="entry name" value="ConA-like_dom_sf"/>
</dbReference>
<evidence type="ECO:0000259" key="10">
    <source>
        <dbReference type="PROSITE" id="PS50188"/>
    </source>
</evidence>
<keyword evidence="6 9" id="KW-0472">Membrane</keyword>
<evidence type="ECO:0008006" key="14">
    <source>
        <dbReference type="Google" id="ProtNLM"/>
    </source>
</evidence>
<dbReference type="EMBL" id="AAQR03190583">
    <property type="status" value="NOT_ANNOTATED_CDS"/>
    <property type="molecule type" value="Genomic_DNA"/>
</dbReference>
<keyword evidence="8" id="KW-0393">Immunoglobulin domain</keyword>
<name>H0XZN1_OTOGA</name>
<keyword evidence="5 9" id="KW-1133">Transmembrane helix</keyword>
<evidence type="ECO:0000256" key="2">
    <source>
        <dbReference type="ARBA" id="ARBA00007591"/>
    </source>
</evidence>
<dbReference type="InterPro" id="IPR053896">
    <property type="entry name" value="BTN3A2-like_Ig-C"/>
</dbReference>
<comment type="subcellular location">
    <subcellularLocation>
        <location evidence="1">Membrane</location>
        <topology evidence="1">Single-pass type I membrane protein</topology>
    </subcellularLocation>
</comment>
<keyword evidence="4" id="KW-0732">Signal</keyword>
<dbReference type="Pfam" id="PF07686">
    <property type="entry name" value="V-set"/>
    <property type="match status" value="1"/>
</dbReference>
<organism evidence="12 13">
    <name type="scientific">Otolemur garnettii</name>
    <name type="common">Small-eared galago</name>
    <name type="synonym">Garnett's greater bushbaby</name>
    <dbReference type="NCBI Taxonomy" id="30611"/>
    <lineage>
        <taxon>Eukaryota</taxon>
        <taxon>Metazoa</taxon>
        <taxon>Chordata</taxon>
        <taxon>Craniata</taxon>
        <taxon>Vertebrata</taxon>
        <taxon>Euteleostomi</taxon>
        <taxon>Mammalia</taxon>
        <taxon>Eutheria</taxon>
        <taxon>Euarchontoglires</taxon>
        <taxon>Primates</taxon>
        <taxon>Strepsirrhini</taxon>
        <taxon>Lorisiformes</taxon>
        <taxon>Galagidae</taxon>
        <taxon>Otolemur</taxon>
    </lineage>
</organism>
<dbReference type="InterPro" id="IPR003599">
    <property type="entry name" value="Ig_sub"/>
</dbReference>
<evidence type="ECO:0000256" key="3">
    <source>
        <dbReference type="ARBA" id="ARBA00022692"/>
    </source>
</evidence>
<evidence type="ECO:0000313" key="12">
    <source>
        <dbReference type="Ensembl" id="ENSOGAP00000021574.1"/>
    </source>
</evidence>
<dbReference type="PROSITE" id="PS50835">
    <property type="entry name" value="IG_LIKE"/>
    <property type="match status" value="2"/>
</dbReference>
<evidence type="ECO:0000256" key="1">
    <source>
        <dbReference type="ARBA" id="ARBA00004479"/>
    </source>
</evidence>
<dbReference type="PROSITE" id="PS50188">
    <property type="entry name" value="B302_SPRY"/>
    <property type="match status" value="1"/>
</dbReference>
<dbReference type="HOGENOM" id="CLU_013137_22_0_1"/>
<keyword evidence="13" id="KW-1185">Reference proteome</keyword>
<dbReference type="Pfam" id="PF22705">
    <property type="entry name" value="C2-set_3"/>
    <property type="match status" value="1"/>
</dbReference>
<dbReference type="Ensembl" id="ENSOGAT00000032975.1">
    <property type="protein sequence ID" value="ENSOGAP00000021574.1"/>
    <property type="gene ID" value="ENSOGAG00000031635.1"/>
</dbReference>
<dbReference type="Pfam" id="PF13765">
    <property type="entry name" value="PRY"/>
    <property type="match status" value="1"/>
</dbReference>
<dbReference type="InterPro" id="IPR050504">
    <property type="entry name" value="IgSF_BTN/MOG"/>
</dbReference>
<dbReference type="AlphaFoldDB" id="H0XZN1"/>
<dbReference type="EMBL" id="AAQR03190582">
    <property type="status" value="NOT_ANNOTATED_CDS"/>
    <property type="molecule type" value="Genomic_DNA"/>
</dbReference>
<feature type="domain" description="Ig-like" evidence="11">
    <location>
        <begin position="6"/>
        <end position="114"/>
    </location>
</feature>
<dbReference type="Gene3D" id="2.60.40.10">
    <property type="entry name" value="Immunoglobulins"/>
    <property type="match status" value="2"/>
</dbReference>
<dbReference type="InterPro" id="IPR001870">
    <property type="entry name" value="B30.2/SPRY"/>
</dbReference>
<dbReference type="InterPro" id="IPR013106">
    <property type="entry name" value="Ig_V-set"/>
</dbReference>
<dbReference type="GO" id="GO:0005102">
    <property type="term" value="F:signaling receptor binding"/>
    <property type="evidence" value="ECO:0007669"/>
    <property type="project" value="TreeGrafter"/>
</dbReference>
<dbReference type="Gene3D" id="2.60.120.920">
    <property type="match status" value="1"/>
</dbReference>
<dbReference type="GeneTree" id="ENSGT01120000271914"/>
<evidence type="ECO:0000313" key="13">
    <source>
        <dbReference type="Proteomes" id="UP000005225"/>
    </source>
</evidence>
<evidence type="ECO:0000259" key="11">
    <source>
        <dbReference type="PROSITE" id="PS50835"/>
    </source>
</evidence>
<evidence type="ECO:0000256" key="8">
    <source>
        <dbReference type="ARBA" id="ARBA00023319"/>
    </source>
</evidence>
<feature type="domain" description="B30.2/SPRY" evidence="10">
    <location>
        <begin position="274"/>
        <end position="450"/>
    </location>
</feature>
<dbReference type="FunFam" id="2.60.120.920:FF:000004">
    <property type="entry name" value="Butyrophilin subfamily 1 member A1"/>
    <property type="match status" value="1"/>
</dbReference>
<protein>
    <recommendedName>
        <fullName evidence="14">Butyrophilin subfamily 1 member A1</fullName>
    </recommendedName>
</protein>
<dbReference type="EMBL" id="AAQR03190584">
    <property type="status" value="NOT_ANNOTATED_CDS"/>
    <property type="molecule type" value="Genomic_DNA"/>
</dbReference>
<dbReference type="OMA" id="ECEMRET"/>
<feature type="domain" description="Ig-like" evidence="11">
    <location>
        <begin position="120"/>
        <end position="206"/>
    </location>
</feature>
<dbReference type="InterPro" id="IPR003877">
    <property type="entry name" value="SPRY_dom"/>
</dbReference>
<dbReference type="SMART" id="SM00589">
    <property type="entry name" value="PRY"/>
    <property type="match status" value="1"/>
</dbReference>
<dbReference type="InterPro" id="IPR003879">
    <property type="entry name" value="Butyrophylin_SPRY"/>
</dbReference>
<sequence length="450" mass="50303">FHVIGPRKPVIALVGGEALLPCHLSPSMDAQDMEVMWHLNHMSGVVYYYGNFQDDLQQQSPEYQGRTELLKENITKGQVALRIDPIHVSDEGEYSCSFASSTHSDKAQLEVMVTASGIAPHIHIEPRSTRGIKLTCKSTGWYPEPEVQWRDPKGQPLIPETETMTKEENGLVLVESSITVDETSGENLSCFIKNPVLKVEKGAYMSIAHSLFPQVSPWTVGLSVLVGLLVLIMMIVSVLLWRTRKDRGKWEKNGEEDYGRLTEEVGKLMISSEYRPLVAPAPEWHMAKTNSEDIKLDDATAHPSLAVSEDGKSVKSLSQMQDVPDNPERFDSMEAVLGQNSFSSGQHYWEVDVRGKNLWKIGLCLDSVKRKGVILTSPENGFWVLSLLDGEYLALSKPPICLNVPTPPSKVGIFLQYKQGLISFYNLSDSSILYTFKSNFTRALKPYFNP</sequence>
<dbReference type="InterPro" id="IPR007110">
    <property type="entry name" value="Ig-like_dom"/>
</dbReference>
<dbReference type="SUPFAM" id="SSF49899">
    <property type="entry name" value="Concanavalin A-like lectins/glucanases"/>
    <property type="match status" value="1"/>
</dbReference>
<dbReference type="Proteomes" id="UP000005225">
    <property type="component" value="Unassembled WGS sequence"/>
</dbReference>
<comment type="similarity">
    <text evidence="2">Belongs to the immunoglobulin superfamily. BTN/MOG family.</text>
</comment>
<dbReference type="InterPro" id="IPR006574">
    <property type="entry name" value="PRY"/>
</dbReference>
<dbReference type="Pfam" id="PF00622">
    <property type="entry name" value="SPRY"/>
    <property type="match status" value="1"/>
</dbReference>
<evidence type="ECO:0000256" key="5">
    <source>
        <dbReference type="ARBA" id="ARBA00022989"/>
    </source>
</evidence>
<evidence type="ECO:0000256" key="4">
    <source>
        <dbReference type="ARBA" id="ARBA00022729"/>
    </source>
</evidence>
<dbReference type="eggNOG" id="ENOG502QSRZ">
    <property type="taxonomic scope" value="Eukaryota"/>
</dbReference>
<dbReference type="GO" id="GO:0009897">
    <property type="term" value="C:external side of plasma membrane"/>
    <property type="evidence" value="ECO:0007669"/>
    <property type="project" value="TreeGrafter"/>
</dbReference>
<dbReference type="InterPro" id="IPR043136">
    <property type="entry name" value="B30.2/SPRY_sf"/>
</dbReference>
<reference evidence="12" key="3">
    <citation type="submission" date="2025-09" db="UniProtKB">
        <authorList>
            <consortium name="Ensembl"/>
        </authorList>
    </citation>
    <scope>IDENTIFICATION</scope>
</reference>
<dbReference type="CDD" id="cd13733">
    <property type="entry name" value="SPRY_PRY_C-I_1"/>
    <property type="match status" value="1"/>
</dbReference>
<dbReference type="FunFam" id="2.60.40.10:FF:000088">
    <property type="entry name" value="Butyrophilin subfamily 1 member A1"/>
    <property type="match status" value="1"/>
</dbReference>
<dbReference type="FunFam" id="2.60.40.10:FF:000183">
    <property type="entry name" value="Myelin-oligodendrocyte glycoprotein"/>
    <property type="match status" value="1"/>
</dbReference>
<reference evidence="13" key="1">
    <citation type="submission" date="2011-03" db="EMBL/GenBank/DDBJ databases">
        <title>Version 3 of the genome sequence of Otolemur garnettii (Bushbaby).</title>
        <authorList>
            <consortium name="The Broad Institute Genome Sequencing Platform"/>
            <person name="Di Palma F."/>
            <person name="Johnson J."/>
            <person name="Lander E.S."/>
            <person name="Lindblad-Toh K."/>
            <person name="Jaffe D.B."/>
            <person name="Gnerre S."/>
            <person name="MacCallum I."/>
            <person name="Przybylski D."/>
            <person name="Ribeiro F.J."/>
            <person name="Burton J.N."/>
            <person name="Walker B.J."/>
            <person name="Sharpe T."/>
            <person name="Hall G."/>
        </authorList>
    </citation>
    <scope>NUCLEOTIDE SEQUENCE [LARGE SCALE GENOMIC DNA]</scope>
</reference>
<evidence type="ECO:0000256" key="6">
    <source>
        <dbReference type="ARBA" id="ARBA00023136"/>
    </source>
</evidence>
<reference evidence="12" key="2">
    <citation type="submission" date="2025-08" db="UniProtKB">
        <authorList>
            <consortium name="Ensembl"/>
        </authorList>
    </citation>
    <scope>IDENTIFICATION</scope>
</reference>
<dbReference type="PANTHER" id="PTHR24100">
    <property type="entry name" value="BUTYROPHILIN"/>
    <property type="match status" value="1"/>
</dbReference>
<dbReference type="STRING" id="30611.ENSOGAP00000021574"/>
<accession>H0XZN1</accession>
<keyword evidence="3 9" id="KW-0812">Transmembrane</keyword>
<dbReference type="EMBL" id="AAQR03190586">
    <property type="status" value="NOT_ANNOTATED_CDS"/>
    <property type="molecule type" value="Genomic_DNA"/>
</dbReference>
<evidence type="ECO:0000256" key="9">
    <source>
        <dbReference type="SAM" id="Phobius"/>
    </source>
</evidence>
<dbReference type="InterPro" id="IPR036179">
    <property type="entry name" value="Ig-like_dom_sf"/>
</dbReference>
<dbReference type="PANTHER" id="PTHR24100:SF149">
    <property type="entry name" value="BG-LIKE ANTIGEN 1-RELATED"/>
    <property type="match status" value="1"/>
</dbReference>
<feature type="transmembrane region" description="Helical" evidence="9">
    <location>
        <begin position="218"/>
        <end position="241"/>
    </location>
</feature>
<keyword evidence="7" id="KW-1015">Disulfide bond</keyword>
<dbReference type="InParanoid" id="H0XZN1"/>
<evidence type="ECO:0000256" key="7">
    <source>
        <dbReference type="ARBA" id="ARBA00023157"/>
    </source>
</evidence>
<dbReference type="EMBL" id="AAQR03190585">
    <property type="status" value="NOT_ANNOTATED_CDS"/>
    <property type="molecule type" value="Genomic_DNA"/>
</dbReference>